<sequence length="82" mass="9229">MLSSRSFETFFLNITIESEIGNELSAKESSCMLKEWPLIISGPIVSQVRNERDVLKPRLLFGLNAVSLRTDFCPVARKNNAV</sequence>
<dbReference type="Proteomes" id="UP000789508">
    <property type="component" value="Unassembled WGS sequence"/>
</dbReference>
<dbReference type="EMBL" id="CAJVPS010000679">
    <property type="protein sequence ID" value="CAG8502843.1"/>
    <property type="molecule type" value="Genomic_DNA"/>
</dbReference>
<evidence type="ECO:0000313" key="1">
    <source>
        <dbReference type="EMBL" id="CAG8502843.1"/>
    </source>
</evidence>
<dbReference type="AlphaFoldDB" id="A0A9N8ZPJ5"/>
<accession>A0A9N8ZPJ5</accession>
<organism evidence="1 2">
    <name type="scientific">Ambispora leptoticha</name>
    <dbReference type="NCBI Taxonomy" id="144679"/>
    <lineage>
        <taxon>Eukaryota</taxon>
        <taxon>Fungi</taxon>
        <taxon>Fungi incertae sedis</taxon>
        <taxon>Mucoromycota</taxon>
        <taxon>Glomeromycotina</taxon>
        <taxon>Glomeromycetes</taxon>
        <taxon>Archaeosporales</taxon>
        <taxon>Ambisporaceae</taxon>
        <taxon>Ambispora</taxon>
    </lineage>
</organism>
<gene>
    <name evidence="1" type="ORF">ALEPTO_LOCUS3572</name>
</gene>
<comment type="caution">
    <text evidence="1">The sequence shown here is derived from an EMBL/GenBank/DDBJ whole genome shotgun (WGS) entry which is preliminary data.</text>
</comment>
<protein>
    <submittedName>
        <fullName evidence="1">1888_t:CDS:1</fullName>
    </submittedName>
</protein>
<name>A0A9N8ZPJ5_9GLOM</name>
<reference evidence="1" key="1">
    <citation type="submission" date="2021-06" db="EMBL/GenBank/DDBJ databases">
        <authorList>
            <person name="Kallberg Y."/>
            <person name="Tangrot J."/>
            <person name="Rosling A."/>
        </authorList>
    </citation>
    <scope>NUCLEOTIDE SEQUENCE</scope>
    <source>
        <strain evidence="1">FL130A</strain>
    </source>
</reference>
<keyword evidence="2" id="KW-1185">Reference proteome</keyword>
<proteinExistence type="predicted"/>
<evidence type="ECO:0000313" key="2">
    <source>
        <dbReference type="Proteomes" id="UP000789508"/>
    </source>
</evidence>